<dbReference type="SMART" id="SM00448">
    <property type="entry name" value="REC"/>
    <property type="match status" value="1"/>
</dbReference>
<sequence length="249" mass="27879">MFKTFSCIIIDDEEYAIGLLTESIKGLYNNIEIIGTYTSWKEGLDALRVIKADILFLDISIGGKNGMDILKVLPGHEMEIIFVTAYTEYALEAFKYSATGYIIKPVGDKELSTAVDKAIDRIKNKKNARHNTSAPVQLANSKIGIPNGKGVNYFDFNDIIYLEAVTNYTKVVTKAGELLSSNNIGKFNYLMDGLPFCNVHRSYIINLNCVVRYEAPGIIIMSNKIEIPLSRGAREDFLNRFNNIQAKLL</sequence>
<dbReference type="SUPFAM" id="SSF52172">
    <property type="entry name" value="CheY-like"/>
    <property type="match status" value="1"/>
</dbReference>
<dbReference type="InterPro" id="IPR001789">
    <property type="entry name" value="Sig_transdc_resp-reg_receiver"/>
</dbReference>
<evidence type="ECO:0000256" key="1">
    <source>
        <dbReference type="PROSITE-ProRule" id="PRU00169"/>
    </source>
</evidence>
<dbReference type="InterPro" id="IPR007492">
    <property type="entry name" value="LytTR_DNA-bd_dom"/>
</dbReference>
<organism evidence="4 5">
    <name type="scientific">Flavipsychrobacter stenotrophus</name>
    <dbReference type="NCBI Taxonomy" id="2077091"/>
    <lineage>
        <taxon>Bacteria</taxon>
        <taxon>Pseudomonadati</taxon>
        <taxon>Bacteroidota</taxon>
        <taxon>Chitinophagia</taxon>
        <taxon>Chitinophagales</taxon>
        <taxon>Chitinophagaceae</taxon>
        <taxon>Flavipsychrobacter</taxon>
    </lineage>
</organism>
<name>A0A2S7T140_9BACT</name>
<dbReference type="Gene3D" id="3.40.50.2300">
    <property type="match status" value="1"/>
</dbReference>
<dbReference type="Pfam" id="PF04397">
    <property type="entry name" value="LytTR"/>
    <property type="match status" value="1"/>
</dbReference>
<dbReference type="InterPro" id="IPR046947">
    <property type="entry name" value="LytR-like"/>
</dbReference>
<protein>
    <recommendedName>
        <fullName evidence="6">DNA-binding response regulator</fullName>
    </recommendedName>
</protein>
<dbReference type="GO" id="GO:0003677">
    <property type="term" value="F:DNA binding"/>
    <property type="evidence" value="ECO:0007669"/>
    <property type="project" value="InterPro"/>
</dbReference>
<evidence type="ECO:0000313" key="4">
    <source>
        <dbReference type="EMBL" id="PQJ12910.1"/>
    </source>
</evidence>
<dbReference type="PROSITE" id="PS50930">
    <property type="entry name" value="HTH_LYTTR"/>
    <property type="match status" value="1"/>
</dbReference>
<accession>A0A2S7T140</accession>
<dbReference type="OrthoDB" id="2168082at2"/>
<feature type="domain" description="HTH LytTR-type" evidence="3">
    <location>
        <begin position="143"/>
        <end position="243"/>
    </location>
</feature>
<feature type="domain" description="Response regulatory" evidence="2">
    <location>
        <begin position="6"/>
        <end position="119"/>
    </location>
</feature>
<evidence type="ECO:0000313" key="5">
    <source>
        <dbReference type="Proteomes" id="UP000239872"/>
    </source>
</evidence>
<evidence type="ECO:0000259" key="2">
    <source>
        <dbReference type="PROSITE" id="PS50110"/>
    </source>
</evidence>
<dbReference type="InterPro" id="IPR011006">
    <property type="entry name" value="CheY-like_superfamily"/>
</dbReference>
<comment type="caution">
    <text evidence="4">The sequence shown here is derived from an EMBL/GenBank/DDBJ whole genome shotgun (WGS) entry which is preliminary data.</text>
</comment>
<dbReference type="Proteomes" id="UP000239872">
    <property type="component" value="Unassembled WGS sequence"/>
</dbReference>
<dbReference type="EMBL" id="PPSL01000001">
    <property type="protein sequence ID" value="PQJ12910.1"/>
    <property type="molecule type" value="Genomic_DNA"/>
</dbReference>
<proteinExistence type="predicted"/>
<dbReference type="Pfam" id="PF00072">
    <property type="entry name" value="Response_reg"/>
    <property type="match status" value="1"/>
</dbReference>
<gene>
    <name evidence="4" type="ORF">CJD36_003960</name>
</gene>
<evidence type="ECO:0000259" key="3">
    <source>
        <dbReference type="PROSITE" id="PS50930"/>
    </source>
</evidence>
<keyword evidence="5" id="KW-1185">Reference proteome</keyword>
<dbReference type="SMART" id="SM00850">
    <property type="entry name" value="LytTR"/>
    <property type="match status" value="1"/>
</dbReference>
<dbReference type="RefSeq" id="WP_105037794.1">
    <property type="nucleotide sequence ID" value="NZ_PPSL01000001.1"/>
</dbReference>
<dbReference type="PROSITE" id="PS50110">
    <property type="entry name" value="RESPONSE_REGULATORY"/>
    <property type="match status" value="1"/>
</dbReference>
<dbReference type="GO" id="GO:0000156">
    <property type="term" value="F:phosphorelay response regulator activity"/>
    <property type="evidence" value="ECO:0007669"/>
    <property type="project" value="InterPro"/>
</dbReference>
<dbReference type="AlphaFoldDB" id="A0A2S7T140"/>
<dbReference type="PANTHER" id="PTHR37299">
    <property type="entry name" value="TRANSCRIPTIONAL REGULATOR-RELATED"/>
    <property type="match status" value="1"/>
</dbReference>
<feature type="modified residue" description="4-aspartylphosphate" evidence="1">
    <location>
        <position position="58"/>
    </location>
</feature>
<dbReference type="Gene3D" id="2.40.50.1020">
    <property type="entry name" value="LytTr DNA-binding domain"/>
    <property type="match status" value="1"/>
</dbReference>
<evidence type="ECO:0008006" key="6">
    <source>
        <dbReference type="Google" id="ProtNLM"/>
    </source>
</evidence>
<reference evidence="4 5" key="1">
    <citation type="submission" date="2018-01" db="EMBL/GenBank/DDBJ databases">
        <title>A novel member of the phylum Bacteroidetes isolated from glacier ice.</title>
        <authorList>
            <person name="Liu Q."/>
            <person name="Xin Y.-H."/>
        </authorList>
    </citation>
    <scope>NUCLEOTIDE SEQUENCE [LARGE SCALE GENOMIC DNA]</scope>
    <source>
        <strain evidence="4 5">RB1R16</strain>
    </source>
</reference>
<keyword evidence="1" id="KW-0597">Phosphoprotein</keyword>
<dbReference type="PANTHER" id="PTHR37299:SF1">
    <property type="entry name" value="STAGE 0 SPORULATION PROTEIN A HOMOLOG"/>
    <property type="match status" value="1"/>
</dbReference>